<keyword evidence="2" id="KW-1185">Reference proteome</keyword>
<organism evidence="1 2">
    <name type="scientific">Aerococcus sanguinicola</name>
    <dbReference type="NCBI Taxonomy" id="119206"/>
    <lineage>
        <taxon>Bacteria</taxon>
        <taxon>Bacillati</taxon>
        <taxon>Bacillota</taxon>
        <taxon>Bacilli</taxon>
        <taxon>Lactobacillales</taxon>
        <taxon>Aerococcaceae</taxon>
        <taxon>Aerococcus</taxon>
    </lineage>
</organism>
<dbReference type="RefSeq" id="WP_067974380.1">
    <property type="nucleotide sequence ID" value="NZ_CAJHKM010000001.1"/>
</dbReference>
<gene>
    <name evidence="1" type="ORF">AWM72_05330</name>
</gene>
<evidence type="ECO:0000313" key="2">
    <source>
        <dbReference type="Proteomes" id="UP000069912"/>
    </source>
</evidence>
<dbReference type="GeneID" id="92903486"/>
<dbReference type="KEGG" id="asan:AWM72_05330"/>
<protein>
    <recommendedName>
        <fullName evidence="3">SMI1/KNR4 family protein</fullName>
    </recommendedName>
</protein>
<evidence type="ECO:0000313" key="1">
    <source>
        <dbReference type="EMBL" id="AMB94217.1"/>
    </source>
</evidence>
<dbReference type="AlphaFoldDB" id="A0A0X8FBC9"/>
<sequence length="253" mass="29378">MHLIGLAFQKQQLTYLPTSPLYGEIMVEDLPLGYHQLLTQQNGGYTSKSYYPTSAPTSDSLSAVYIPYLAGLLPQAVHKEYLIPSLAFQDQFNHRDSLPESSLIIYEDGDRLVFLDYDPHDKRDRDQRGLAKTPSVRYRDLETDQWMDLAPNFAYFIQHFESRGFALPAPPMRTYHRANAAFIAVQRPEQLARLFEEFQGQADKTWYFHWIRHFLQSQDFRLAAVAKEALDFQTDYFRPLLPKGFEDLLGKES</sequence>
<name>A0A0X8FBC9_9LACT</name>
<proteinExistence type="predicted"/>
<dbReference type="Proteomes" id="UP000069912">
    <property type="component" value="Chromosome"/>
</dbReference>
<reference evidence="1 2" key="1">
    <citation type="journal article" date="2016" name="Genome Announc.">
        <title>Complete Genome Sequences of Aerococcus christensenii CCUG 28831T, Aerococcus sanguinicola CCUG 43001T, Aerococcus urinae CCUG 36881T, Aerococcus urinaeequi CCUG 28094T, Aerococcus urinaehominis CCUG 42038 BT, and Aerococcus viridans CCUG 4311T.</title>
        <authorList>
            <person name="Carkaci D."/>
            <person name="Dargis R."/>
            <person name="Nielsen X.C."/>
            <person name="Skovgaard O."/>
            <person name="Fuursted K."/>
            <person name="Christensen J.J."/>
        </authorList>
    </citation>
    <scope>NUCLEOTIDE SEQUENCE [LARGE SCALE GENOMIC DNA]</scope>
    <source>
        <strain evidence="1 2">CCUG43001</strain>
    </source>
</reference>
<dbReference type="EMBL" id="CP014160">
    <property type="protein sequence ID" value="AMB94217.1"/>
    <property type="molecule type" value="Genomic_DNA"/>
</dbReference>
<accession>A0A0X8FBC9</accession>
<evidence type="ECO:0008006" key="3">
    <source>
        <dbReference type="Google" id="ProtNLM"/>
    </source>
</evidence>
<dbReference type="Gene3D" id="3.40.1580.10">
    <property type="entry name" value="SMI1/KNR4-like"/>
    <property type="match status" value="1"/>
</dbReference>
<dbReference type="InterPro" id="IPR037883">
    <property type="entry name" value="Knr4/Smi1-like_sf"/>
</dbReference>
<reference evidence="2" key="2">
    <citation type="submission" date="2016-01" db="EMBL/GenBank/DDBJ databases">
        <title>Six Aerococcus type strain genome sequencing and assembly using PacBio and Illumina Hiseq.</title>
        <authorList>
            <person name="Carkaci D."/>
            <person name="Dargis R."/>
            <person name="Nielsen X.C."/>
            <person name="Skovgaard O."/>
            <person name="Fuursted K."/>
            <person name="Christensen J.J."/>
        </authorList>
    </citation>
    <scope>NUCLEOTIDE SEQUENCE [LARGE SCALE GENOMIC DNA]</scope>
    <source>
        <strain evidence="2">CCUG43001</strain>
    </source>
</reference>